<dbReference type="EMBL" id="BMAT01007493">
    <property type="protein sequence ID" value="GFR65653.1"/>
    <property type="molecule type" value="Genomic_DNA"/>
</dbReference>
<comment type="caution">
    <text evidence="5">The sequence shown here is derived from an EMBL/GenBank/DDBJ whole genome shotgun (WGS) entry which is preliminary data.</text>
</comment>
<dbReference type="Pfam" id="PF04548">
    <property type="entry name" value="AIG1"/>
    <property type="match status" value="1"/>
</dbReference>
<protein>
    <submittedName>
        <fullName evidence="5">Immune-associated nucleotide-binding protein 5</fullName>
    </submittedName>
</protein>
<sequence length="1507" mass="169437">MRITSNRKFSTNASTSTKRKRSQQIETARELVAGTSKQALHTQHTHELNRLSKPVHREVFKDTGLESTVHIDEQKSLAMKVNAGLTYSQQREMRRVLKGCGVTIANERAERKAASELIGDDVTVTEMLFTTDEDVVEKPMVRLTNVSEKLTKMLESQKESLTWHDGAIPENEVWVKVGGDHWQGSLKFSLAIVNTKYPDSKDNNVLIGMANIKDSRENMEIFFESVKKQLDEVTKLVWDGKTVKLFLFGDYDFLCKMYSISGANGSYPCLWCLTKKSDIQYIQGQKPERTLSRLANDYQRFMNHGKGDKRVASCFNNSIHSPLLDIPLDRVSPPYLHCLLGITKRHHTLLEDTADEIDRLLFEDDATKTEEIESFKQYGGSFLTATKKTTKLNLYNECVVFSDTSEEKRQWQLKADNKETELDKIERTDLKRRGGPVCSTFDNTLNKNNITPQAYHGRSFIGNHSHRYFSTDVHLQLTRHLIDKTWKCTDNENIKNIALKHKFNLDKINNSFSKVHKLISHTDPIPSNKLIEIQQAILDYMTKYREYFPQKVLPKHHILEHHCIPFIRKHKFGMGILGEQGGELLHSTIGKIQKRTHAMRDEASQLKVTMSSQLLQTSQQLRSLVPHKKTKTSKLYERGHKGEAAERVDKKLSSKNYNDFHLNIFYCSYQTLDKKPKTVAGMMNTLENFMDQCTGWASLHSQAVDYEGAVSRMSCNLGRDVDDRGFSSLLGNSKEEASVSFKPGSDGIYGSPGSDGEGDSFIVIKAGPKDFFNIRVTLQAFEGDEDIPSNASLLSSLALIQYPETTYNMFDRMFHLYRNCIKATENMQRFVASKRFLIDSRIEEANRMLKCVQGSHIAVHDLIHNLDLVTIPSEQDVADLLNSDPLDTVNLYIENVMSKLPEGSDLDLLVIGKTGHGKSATGNSILGLNRFQESPSEESVTDRTSVEWADVDGRTIKVVDTPGVCDTKDDSDQSSIDVGIHSISEAIASCPLGFHALLLVIGFGTRMTMEERKAVGLLKCILGEDVIKNHTVCVITFGDRFKQEVKPPGTTFDQWCRTRSGFLKDLFEECNFRCVLFNNRAQDQRQRKGQLISLVNKIDQLGANGKRYTNSLFEFAQAERSRVLKSEEAPQASEEMMRDIQLVLEYLRGMVDNTEKAELKDELSLLKTKVDSLSTRISEVDGGQVGTLVDTVFSLAETIHAKMEEIADRPTPDKPDECKDGCGDESQSSGAADGSLGTIVDPPASNDQNTLVPFSAGSGDEKYTDDATFLKKQTEELEKYYNDEVKAKSERVVSQVANEVSEKVKSEKQCFPGDAQVWLAEGQSVKLQDVRKGDKILAVNESGELVYDTVYMFGHYEPDAWGWFVVLTTESRSVAVTADHFVFCMKNGKETCLTAGEISVGDMLLVCESTEKIEKKGPQPPPVSERVIKVSWETKRGLFAPFTQSGRLVVGGAVMSCYINVLNASTCHAMMWPLRQLYRASPAALDVINGSHSRPVPGWAKAMLRLM</sequence>
<organism evidence="5 6">
    <name type="scientific">Elysia marginata</name>
    <dbReference type="NCBI Taxonomy" id="1093978"/>
    <lineage>
        <taxon>Eukaryota</taxon>
        <taxon>Metazoa</taxon>
        <taxon>Spiralia</taxon>
        <taxon>Lophotrochozoa</taxon>
        <taxon>Mollusca</taxon>
        <taxon>Gastropoda</taxon>
        <taxon>Heterobranchia</taxon>
        <taxon>Euthyneura</taxon>
        <taxon>Panpulmonata</taxon>
        <taxon>Sacoglossa</taxon>
        <taxon>Placobranchoidea</taxon>
        <taxon>Plakobranchidae</taxon>
        <taxon>Elysia</taxon>
    </lineage>
</organism>
<keyword evidence="2" id="KW-0547">Nucleotide-binding</keyword>
<feature type="domain" description="AIG1-type G" evidence="4">
    <location>
        <begin position="903"/>
        <end position="1117"/>
    </location>
</feature>
<dbReference type="InterPro" id="IPR009689">
    <property type="entry name" value="DUF1280"/>
</dbReference>
<dbReference type="InterPro" id="IPR006703">
    <property type="entry name" value="G_AIG1"/>
</dbReference>
<dbReference type="Gene3D" id="2.170.16.10">
    <property type="entry name" value="Hedgehog/Intein (Hint) domain"/>
    <property type="match status" value="1"/>
</dbReference>
<dbReference type="InterPro" id="IPR001767">
    <property type="entry name" value="Hedgehog_Hint"/>
</dbReference>
<dbReference type="SUPFAM" id="SSF51294">
    <property type="entry name" value="Hedgehog/intein (Hint) domain"/>
    <property type="match status" value="1"/>
</dbReference>
<dbReference type="PROSITE" id="PS50817">
    <property type="entry name" value="INTEIN_N_TER"/>
    <property type="match status" value="1"/>
</dbReference>
<feature type="compositionally biased region" description="Basic and acidic residues" evidence="3">
    <location>
        <begin position="1203"/>
        <end position="1222"/>
    </location>
</feature>
<dbReference type="PROSITE" id="PS51720">
    <property type="entry name" value="G_AIG1"/>
    <property type="match status" value="1"/>
</dbReference>
<gene>
    <name evidence="5" type="ORF">ElyMa_003665000</name>
</gene>
<name>A0AAV4EX87_9GAST</name>
<dbReference type="PANTHER" id="PTHR31424">
    <property type="entry name" value="PROTEIN CBG23806"/>
    <property type="match status" value="1"/>
</dbReference>
<dbReference type="CDD" id="cd00081">
    <property type="entry name" value="Hint"/>
    <property type="match status" value="1"/>
</dbReference>
<reference evidence="5 6" key="1">
    <citation type="journal article" date="2021" name="Elife">
        <title>Chloroplast acquisition without the gene transfer in kleptoplastic sea slugs, Plakobranchus ocellatus.</title>
        <authorList>
            <person name="Maeda T."/>
            <person name="Takahashi S."/>
            <person name="Yoshida T."/>
            <person name="Shimamura S."/>
            <person name="Takaki Y."/>
            <person name="Nagai Y."/>
            <person name="Toyoda A."/>
            <person name="Suzuki Y."/>
            <person name="Arimoto A."/>
            <person name="Ishii H."/>
            <person name="Satoh N."/>
            <person name="Nishiyama T."/>
            <person name="Hasebe M."/>
            <person name="Maruyama T."/>
            <person name="Minagawa J."/>
            <person name="Obokata J."/>
            <person name="Shigenobu S."/>
        </authorList>
    </citation>
    <scope>NUCLEOTIDE SEQUENCE [LARGE SCALE GENOMIC DNA]</scope>
</reference>
<dbReference type="InterPro" id="IPR006141">
    <property type="entry name" value="Intein_N"/>
</dbReference>
<dbReference type="InterPro" id="IPR036844">
    <property type="entry name" value="Hint_dom_sf"/>
</dbReference>
<dbReference type="GO" id="GO:0016540">
    <property type="term" value="P:protein autoprocessing"/>
    <property type="evidence" value="ECO:0007669"/>
    <property type="project" value="InterPro"/>
</dbReference>
<dbReference type="Gene3D" id="3.40.50.300">
    <property type="entry name" value="P-loop containing nucleotide triphosphate hydrolases"/>
    <property type="match status" value="1"/>
</dbReference>
<dbReference type="InterPro" id="IPR003587">
    <property type="entry name" value="Hint_dom_N"/>
</dbReference>
<dbReference type="Pfam" id="PF01079">
    <property type="entry name" value="Hint"/>
    <property type="match status" value="1"/>
</dbReference>
<dbReference type="InterPro" id="IPR027417">
    <property type="entry name" value="P-loop_NTPase"/>
</dbReference>
<feature type="region of interest" description="Disordered" evidence="3">
    <location>
        <begin position="1"/>
        <end position="24"/>
    </location>
</feature>
<comment type="similarity">
    <text evidence="1">Belongs to the TRAFAC class TrmE-Era-EngA-EngB-Septin-like GTPase superfamily. AIG1/Toc34/Toc159-like paraseptin GTPase family. IAN subfamily.</text>
</comment>
<evidence type="ECO:0000256" key="1">
    <source>
        <dbReference type="ARBA" id="ARBA00008535"/>
    </source>
</evidence>
<dbReference type="Proteomes" id="UP000762676">
    <property type="component" value="Unassembled WGS sequence"/>
</dbReference>
<dbReference type="Pfam" id="PF06918">
    <property type="entry name" value="DUF1280"/>
    <property type="match status" value="1"/>
</dbReference>
<dbReference type="GO" id="GO:0005525">
    <property type="term" value="F:GTP binding"/>
    <property type="evidence" value="ECO:0007669"/>
    <property type="project" value="InterPro"/>
</dbReference>
<feature type="compositionally biased region" description="Polar residues" evidence="3">
    <location>
        <begin position="1"/>
        <end position="16"/>
    </location>
</feature>
<dbReference type="FunFam" id="3.40.50.300:FF:000840">
    <property type="entry name" value="Immune-associated nucleotide-binding protein 9"/>
    <property type="match status" value="1"/>
</dbReference>
<evidence type="ECO:0000313" key="5">
    <source>
        <dbReference type="EMBL" id="GFR65653.1"/>
    </source>
</evidence>
<keyword evidence="6" id="KW-1185">Reference proteome</keyword>
<dbReference type="SMART" id="SM00306">
    <property type="entry name" value="HintN"/>
    <property type="match status" value="1"/>
</dbReference>
<dbReference type="SUPFAM" id="SSF52540">
    <property type="entry name" value="P-loop containing nucleoside triphosphate hydrolases"/>
    <property type="match status" value="1"/>
</dbReference>
<feature type="region of interest" description="Disordered" evidence="3">
    <location>
        <begin position="1203"/>
        <end position="1262"/>
    </location>
</feature>
<dbReference type="GO" id="GO:0016539">
    <property type="term" value="P:intein-mediated protein splicing"/>
    <property type="evidence" value="ECO:0007669"/>
    <property type="project" value="InterPro"/>
</dbReference>
<evidence type="ECO:0000256" key="2">
    <source>
        <dbReference type="ARBA" id="ARBA00022741"/>
    </source>
</evidence>
<evidence type="ECO:0000256" key="3">
    <source>
        <dbReference type="SAM" id="MobiDB-lite"/>
    </source>
</evidence>
<proteinExistence type="inferred from homology"/>
<evidence type="ECO:0000259" key="4">
    <source>
        <dbReference type="PROSITE" id="PS51720"/>
    </source>
</evidence>
<evidence type="ECO:0000313" key="6">
    <source>
        <dbReference type="Proteomes" id="UP000762676"/>
    </source>
</evidence>
<accession>A0AAV4EX87</accession>